<evidence type="ECO:0000313" key="13">
    <source>
        <dbReference type="Proteomes" id="UP000788993"/>
    </source>
</evidence>
<gene>
    <name evidence="12" type="ORF">OGATHE_006387</name>
</gene>
<accession>A0A9P8NQX4</accession>
<reference evidence="12" key="2">
    <citation type="submission" date="2021-01" db="EMBL/GenBank/DDBJ databases">
        <authorList>
            <person name="Schikora-Tamarit M.A."/>
        </authorList>
    </citation>
    <scope>NUCLEOTIDE SEQUENCE</scope>
    <source>
        <strain evidence="12">NCAIM Y.01608</strain>
    </source>
</reference>
<dbReference type="InterPro" id="IPR005301">
    <property type="entry name" value="MOB_kinase_act_fam"/>
</dbReference>
<dbReference type="EMBL" id="JAEUBD010001571">
    <property type="protein sequence ID" value="KAH3658663.1"/>
    <property type="molecule type" value="Genomic_DNA"/>
</dbReference>
<reference evidence="12" key="1">
    <citation type="journal article" date="2021" name="Open Biol.">
        <title>Shared evolutionary footprints suggest mitochondrial oxidative damage underlies multiple complex I losses in fungi.</title>
        <authorList>
            <person name="Schikora-Tamarit M.A."/>
            <person name="Marcet-Houben M."/>
            <person name="Nosek J."/>
            <person name="Gabaldon T."/>
        </authorList>
    </citation>
    <scope>NUCLEOTIDE SEQUENCE</scope>
    <source>
        <strain evidence="12">NCAIM Y.01608</strain>
    </source>
</reference>
<evidence type="ECO:0000256" key="6">
    <source>
        <dbReference type="ARBA" id="ARBA00038332"/>
    </source>
</evidence>
<dbReference type="Gene3D" id="1.20.140.30">
    <property type="entry name" value="MOB kinase activator"/>
    <property type="match status" value="1"/>
</dbReference>
<feature type="repeat" description="Solcar" evidence="9">
    <location>
        <begin position="1283"/>
        <end position="1371"/>
    </location>
</feature>
<dbReference type="GO" id="GO:0016020">
    <property type="term" value="C:membrane"/>
    <property type="evidence" value="ECO:0007669"/>
    <property type="project" value="UniProtKB-SubCell"/>
</dbReference>
<dbReference type="GO" id="GO:0000159">
    <property type="term" value="C:protein phosphatase type 2A complex"/>
    <property type="evidence" value="ECO:0007669"/>
    <property type="project" value="TreeGrafter"/>
</dbReference>
<dbReference type="FunFam" id="1.25.10.10:FF:000062">
    <property type="entry name" value="Serine/threonine-protein phosphatase 2A regulatory subunit A alpha isoform"/>
    <property type="match status" value="1"/>
</dbReference>
<feature type="repeat" description="HEAT" evidence="8">
    <location>
        <begin position="669"/>
        <end position="707"/>
    </location>
</feature>
<feature type="repeat" description="HEAT" evidence="8">
    <location>
        <begin position="867"/>
        <end position="903"/>
    </location>
</feature>
<dbReference type="InterPro" id="IPR011989">
    <property type="entry name" value="ARM-like"/>
</dbReference>
<dbReference type="InterPro" id="IPR051023">
    <property type="entry name" value="PP2A_Regulatory_Subunit_A"/>
</dbReference>
<feature type="repeat" description="HEAT" evidence="8">
    <location>
        <begin position="588"/>
        <end position="624"/>
    </location>
</feature>
<organism evidence="12 13">
    <name type="scientific">Ogataea polymorpha</name>
    <dbReference type="NCBI Taxonomy" id="460523"/>
    <lineage>
        <taxon>Eukaryota</taxon>
        <taxon>Fungi</taxon>
        <taxon>Dikarya</taxon>
        <taxon>Ascomycota</taxon>
        <taxon>Saccharomycotina</taxon>
        <taxon>Pichiomycetes</taxon>
        <taxon>Pichiales</taxon>
        <taxon>Pichiaceae</taxon>
        <taxon>Ogataea</taxon>
    </lineage>
</organism>
<sequence length="1474" mass="167040">MIKVLLTIYTQTVNGSKLLHGKANSNIVANDTVQSQCTSDKYRYRKLYELAIKLYLNRNFDKAWSLIAPIVDNLLETTYDRNEIEKPLLVKIYKLYLSLIDLKLKRETRDSHDFMKSQYSERLRQGDLFIQIRNIYNEEYDRIDPELLLLCFIVELSNGFPLIELRAQLELYLNFLGILSDEINQTVKSSGMLKIAEFYLLHILPKFNEFKRSEKLIRRIFAEDDYQRDHCLSMLNQVVTNFKAGDKKAPSTDCNEERPKTRKRRRGKRIEQHLDDNSQMIADGKIYISTADIKSPSQVVKSSEPVKFRISEKKKHESILSVSETMDSPNQETLKPTSEELYPIALLMDELRHDDVASRVQAMKRLDTIAIALGQERTRKELIPFLDDVIPEDEDEVIAVAAEELGKFVPYVGGREHAIILMPVLEKIAACEEPIVRDKAVDSLNAISEELDETQILQEFIPLIQRLAKERWFSLHIAATGLFKSVVVRVPSETRLELLNLYHELIQDDSPMVRKAAATHLPKLIDILAEHFRTPENINEFHWDLVTSMYESLVNDNQDSVKFLSVDVLIAILAFLSEINEASHNEDLFKSLLTLASDPSWRVRYMVADRFEKLVISFNDEQYTLKLVSNLISLMKDNEAEVRKAIAKQLPGVCKLANSCDPSIVLTKIVPVVAQLSMDESETVRSALASEVTGLAPILGKDATIEHLLPIFVEMLKDDYSEVRLNIISNLQLVNEVIGIQLLSESLLPAITALANDKLWRVRLAIIEQIPLLAEQLGVAFFDEALGQLCMEWLWDPVYSIREAAVLNLQSLTRFFGEEWCKVELIKRIEVKKQTKDYENFICRITCLFAYTKLIPVVSSETVVSKLYPLIDELKDDHVPNIRFNVAKSLLVLAEKVISTDRDFAVSKIKPTLELLCSDEDTDVKYFAESSLPHMRSLYDSFGLALRFSSWSLTFSALQELKASPKLSFIKSKLNSSVDSSDCLKKPCTTSNFQGLNMSFIHNHFNSSSIPTIRSARVFRRNPESGPASPNTAKLQTQPVSYFSQPQQAQHQVSNHKEIRSYAEQTLGSGSALAQAVKLPRDEDLNEWLAVHVVDFYNQVNMLYGTITEFCSPITCPRMIATQEYEYLWQDPMNRSSNKPTSMSAPGYVEALMVWIQGFLDDDSIFPTKMGVLVSQSERYGKDDILEANKLTDTKKLAGFAGGGVQVLVGQPFDLIKVRVQTGQYSSPISALSDTVRNEGLRAFYKGTLAPLIGVGACVSIQFYGFHEAKRQILKRNPKQQYLTLGQFYIAGAFAGIVNAPITSPVEQIRILLQVQKDNSRIYNGPKDAISKIYKEAGLLRGIFRGGVVTLLREAQAYGIWFLTYEYLINKFIQLHEIERQNISTMELLICGAVAGDALWVSSYPLDVVKSRLQSDGFGKSSRYKGSAVKVVKHIMRHEGPLGFWKGIGPTLLRAIPCSAATFTTVEYVLRLLD</sequence>
<evidence type="ECO:0000256" key="8">
    <source>
        <dbReference type="PROSITE-ProRule" id="PRU00103"/>
    </source>
</evidence>
<keyword evidence="5 9" id="KW-0472">Membrane</keyword>
<proteinExistence type="inferred from homology"/>
<dbReference type="Pfam" id="PF22646">
    <property type="entry name" value="PPP2R1A-like_HEAT"/>
    <property type="match status" value="1"/>
</dbReference>
<evidence type="ECO:0000256" key="1">
    <source>
        <dbReference type="ARBA" id="ARBA00004141"/>
    </source>
</evidence>
<dbReference type="Proteomes" id="UP000788993">
    <property type="component" value="Unassembled WGS sequence"/>
</dbReference>
<evidence type="ECO:0000256" key="5">
    <source>
        <dbReference type="ARBA" id="ARBA00023136"/>
    </source>
</evidence>
<evidence type="ECO:0000256" key="10">
    <source>
        <dbReference type="SAM" id="MobiDB-lite"/>
    </source>
</evidence>
<dbReference type="SUPFAM" id="SSF103506">
    <property type="entry name" value="Mitochondrial carrier"/>
    <property type="match status" value="1"/>
</dbReference>
<dbReference type="InterPro" id="IPR054573">
    <property type="entry name" value="PP2A/SF3B1-like_HEAT"/>
</dbReference>
<evidence type="ECO:0000259" key="11">
    <source>
        <dbReference type="Pfam" id="PF22646"/>
    </source>
</evidence>
<dbReference type="InterPro" id="IPR016024">
    <property type="entry name" value="ARM-type_fold"/>
</dbReference>
<dbReference type="Gene3D" id="1.25.10.10">
    <property type="entry name" value="Leucine-rich Repeat Variant"/>
    <property type="match status" value="1"/>
</dbReference>
<feature type="repeat" description="Solcar" evidence="9">
    <location>
        <begin position="1383"/>
        <end position="1472"/>
    </location>
</feature>
<feature type="repeat" description="HEAT" evidence="8">
    <location>
        <begin position="708"/>
        <end position="746"/>
    </location>
</feature>
<dbReference type="PANTHER" id="PTHR10648:SF4">
    <property type="entry name" value="PROTEIN PHOSPHATASE 2 (FORMERLY 2A), REGULATORY SUBUNIT A, BETA ISOFORM-RELATED"/>
    <property type="match status" value="1"/>
</dbReference>
<dbReference type="PANTHER" id="PTHR10648">
    <property type="entry name" value="SERINE/THREONINE-PROTEIN PHOSPHATASE PP2A 65 KDA REGULATORY SUBUNIT"/>
    <property type="match status" value="1"/>
</dbReference>
<feature type="compositionally biased region" description="Basic and acidic residues" evidence="10">
    <location>
        <begin position="245"/>
        <end position="259"/>
    </location>
</feature>
<dbReference type="Gene3D" id="1.50.40.10">
    <property type="entry name" value="Mitochondrial carrier domain"/>
    <property type="match status" value="1"/>
</dbReference>
<dbReference type="Pfam" id="PF00153">
    <property type="entry name" value="Mito_carr"/>
    <property type="match status" value="3"/>
</dbReference>
<dbReference type="InterPro" id="IPR021133">
    <property type="entry name" value="HEAT_type_2"/>
</dbReference>
<feature type="region of interest" description="Disordered" evidence="10">
    <location>
        <begin position="245"/>
        <end position="271"/>
    </location>
</feature>
<evidence type="ECO:0000256" key="3">
    <source>
        <dbReference type="ARBA" id="ARBA00022737"/>
    </source>
</evidence>
<evidence type="ECO:0000256" key="4">
    <source>
        <dbReference type="ARBA" id="ARBA00022989"/>
    </source>
</evidence>
<dbReference type="Pfam" id="PF03637">
    <property type="entry name" value="Mob1_phocein"/>
    <property type="match status" value="1"/>
</dbReference>
<dbReference type="GO" id="GO:0019888">
    <property type="term" value="F:protein phosphatase regulator activity"/>
    <property type="evidence" value="ECO:0007669"/>
    <property type="project" value="TreeGrafter"/>
</dbReference>
<evidence type="ECO:0000256" key="9">
    <source>
        <dbReference type="PROSITE-ProRule" id="PRU00282"/>
    </source>
</evidence>
<dbReference type="GO" id="GO:0005634">
    <property type="term" value="C:nucleus"/>
    <property type="evidence" value="ECO:0007669"/>
    <property type="project" value="UniProtKB-ARBA"/>
</dbReference>
<dbReference type="GO" id="GO:0005829">
    <property type="term" value="C:cytosol"/>
    <property type="evidence" value="ECO:0007669"/>
    <property type="project" value="TreeGrafter"/>
</dbReference>
<keyword evidence="3" id="KW-0677">Repeat</keyword>
<evidence type="ECO:0000256" key="7">
    <source>
        <dbReference type="PIRSR" id="PIRSR605301-1"/>
    </source>
</evidence>
<name>A0A9P8NQX4_9ASCO</name>
<dbReference type="InterPro" id="IPR036703">
    <property type="entry name" value="MOB_kinase_act_sf"/>
</dbReference>
<keyword evidence="7" id="KW-0479">Metal-binding</keyword>
<comment type="caution">
    <text evidence="12">The sequence shown here is derived from an EMBL/GenBank/DDBJ whole genome shotgun (WGS) entry which is preliminary data.</text>
</comment>
<protein>
    <recommendedName>
        <fullName evidence="11">Phosphatase PP2A regulatory subunit A/Splicing factor 3B subunit 1-like HEAT repeat domain-containing protein</fullName>
    </recommendedName>
</protein>
<dbReference type="SUPFAM" id="SSF48371">
    <property type="entry name" value="ARM repeat"/>
    <property type="match status" value="1"/>
</dbReference>
<dbReference type="PROSITE" id="PS50920">
    <property type="entry name" value="SOLCAR"/>
    <property type="match status" value="3"/>
</dbReference>
<feature type="domain" description="Phosphatase PP2A regulatory subunit A/Splicing factor 3B subunit 1-like HEAT repeat" evidence="11">
    <location>
        <begin position="626"/>
        <end position="700"/>
    </location>
</feature>
<evidence type="ECO:0000256" key="2">
    <source>
        <dbReference type="ARBA" id="ARBA00022692"/>
    </source>
</evidence>
<feature type="repeat" description="HEAT" evidence="8">
    <location>
        <begin position="747"/>
        <end position="784"/>
    </location>
</feature>
<keyword evidence="4" id="KW-1133">Transmembrane helix</keyword>
<dbReference type="PROSITE" id="PS50077">
    <property type="entry name" value="HEAT_REPEAT"/>
    <property type="match status" value="8"/>
</dbReference>
<keyword evidence="13" id="KW-1185">Reference proteome</keyword>
<feature type="binding site" evidence="7">
    <location>
        <position position="1116"/>
    </location>
    <ligand>
        <name>Zn(2+)</name>
        <dbReference type="ChEBI" id="CHEBI:29105"/>
    </ligand>
</feature>
<dbReference type="SMART" id="SM01388">
    <property type="entry name" value="Mob1_phocein"/>
    <property type="match status" value="1"/>
</dbReference>
<evidence type="ECO:0000313" key="12">
    <source>
        <dbReference type="EMBL" id="KAH3658663.1"/>
    </source>
</evidence>
<feature type="binding site" evidence="7">
    <location>
        <position position="1111"/>
    </location>
    <ligand>
        <name>Zn(2+)</name>
        <dbReference type="ChEBI" id="CHEBI:29105"/>
    </ligand>
</feature>
<comment type="similarity">
    <text evidence="6">Belongs to the phosphatase 2A regulatory subunit A family.</text>
</comment>
<feature type="repeat" description="HEAT" evidence="8">
    <location>
        <begin position="498"/>
        <end position="536"/>
    </location>
</feature>
<keyword evidence="7" id="KW-0862">Zinc</keyword>
<feature type="repeat" description="HEAT" evidence="8">
    <location>
        <begin position="627"/>
        <end position="659"/>
    </location>
</feature>
<comment type="subcellular location">
    <subcellularLocation>
        <location evidence="1">Membrane</location>
        <topology evidence="1">Multi-pass membrane protein</topology>
    </subcellularLocation>
</comment>
<dbReference type="InterPro" id="IPR018108">
    <property type="entry name" value="MCP_transmembrane"/>
</dbReference>
<feature type="repeat" description="HEAT" evidence="8">
    <location>
        <begin position="421"/>
        <end position="459"/>
    </location>
</feature>
<feature type="repeat" description="Solcar" evidence="9">
    <location>
        <begin position="1190"/>
        <end position="1272"/>
    </location>
</feature>
<dbReference type="InterPro" id="IPR023395">
    <property type="entry name" value="MCP_dom_sf"/>
</dbReference>
<dbReference type="SUPFAM" id="SSF101152">
    <property type="entry name" value="Mob1/phocein"/>
    <property type="match status" value="1"/>
</dbReference>
<keyword evidence="2 9" id="KW-0812">Transmembrane</keyword>